<dbReference type="CDD" id="cd01949">
    <property type="entry name" value="GGDEF"/>
    <property type="match status" value="1"/>
</dbReference>
<feature type="modified residue" description="4-aspartylphosphate" evidence="3">
    <location>
        <position position="178"/>
    </location>
</feature>
<feature type="modified residue" description="4-aspartylphosphate" evidence="3">
    <location>
        <position position="57"/>
    </location>
</feature>
<evidence type="ECO:0000256" key="3">
    <source>
        <dbReference type="PROSITE-ProRule" id="PRU00169"/>
    </source>
</evidence>
<dbReference type="GO" id="GO:0000160">
    <property type="term" value="P:phosphorelay signal transduction system"/>
    <property type="evidence" value="ECO:0007669"/>
    <property type="project" value="InterPro"/>
</dbReference>
<dbReference type="Gene3D" id="3.30.70.270">
    <property type="match status" value="1"/>
</dbReference>
<protein>
    <recommendedName>
        <fullName evidence="1">diguanylate cyclase</fullName>
        <ecNumber evidence="1">2.7.7.65</ecNumber>
    </recommendedName>
</protein>
<evidence type="ECO:0000259" key="5">
    <source>
        <dbReference type="PROSITE" id="PS50887"/>
    </source>
</evidence>
<evidence type="ECO:0000256" key="1">
    <source>
        <dbReference type="ARBA" id="ARBA00012528"/>
    </source>
</evidence>
<dbReference type="SMART" id="SM00267">
    <property type="entry name" value="GGDEF"/>
    <property type="match status" value="1"/>
</dbReference>
<dbReference type="NCBIfam" id="TIGR00254">
    <property type="entry name" value="GGDEF"/>
    <property type="match status" value="1"/>
</dbReference>
<accession>A0A7C9N655</accession>
<gene>
    <name evidence="6" type="ORF">GTA51_12630</name>
</gene>
<dbReference type="PANTHER" id="PTHR45138">
    <property type="entry name" value="REGULATORY COMPONENTS OF SENSORY TRANSDUCTION SYSTEM"/>
    <property type="match status" value="1"/>
</dbReference>
<dbReference type="GO" id="GO:0005886">
    <property type="term" value="C:plasma membrane"/>
    <property type="evidence" value="ECO:0007669"/>
    <property type="project" value="TreeGrafter"/>
</dbReference>
<dbReference type="FunFam" id="3.30.70.270:FF:000001">
    <property type="entry name" value="Diguanylate cyclase domain protein"/>
    <property type="match status" value="1"/>
</dbReference>
<dbReference type="RefSeq" id="WP_160961590.1">
    <property type="nucleotide sequence ID" value="NZ_WVUD01000022.1"/>
</dbReference>
<comment type="catalytic activity">
    <reaction evidence="2">
        <text>2 GTP = 3',3'-c-di-GMP + 2 diphosphate</text>
        <dbReference type="Rhea" id="RHEA:24898"/>
        <dbReference type="ChEBI" id="CHEBI:33019"/>
        <dbReference type="ChEBI" id="CHEBI:37565"/>
        <dbReference type="ChEBI" id="CHEBI:58805"/>
        <dbReference type="EC" id="2.7.7.65"/>
    </reaction>
</comment>
<dbReference type="OrthoDB" id="9778432at2"/>
<dbReference type="CDD" id="cd17544">
    <property type="entry name" value="REC_2_GGDEF"/>
    <property type="match status" value="1"/>
</dbReference>
<sequence>MEKVLIVEDSKVFARILIRKIEDELFFDTCWASNFEEARYLIEENPDGHNYFVALLDLHLPDAADGRIVDYVIAKGIPSIVFTGDVQSEVRDRIWSKKVVDYVAKESPDSLDYLCSLVRRISLNKFIDVLVVDDSATVRRHLMRLLEAHEFIVHEADSGERALEVLSRHPEIRVVITDYFMPGMDGVELTRHIRRDHRKDALAVIGISAYGNTILSARFIKNGANDFLNKPFSSEEFYCRVTQNLEMLEYIQKLRETAIRDPLTGLYNRRHFFDAAKALHSSLSRGDDSLTLAMIDIDHFKKVNDTYGHGVGDEVLKHVAHGLSNRFRGHDVAARLGGEEFCILARGLAGEPAMAVFDDLRNSIARSKAKAGKILVGVTVSIGICDKPMGSVDAMLAAADAALYKAKRSGRNRVLWAE</sequence>
<dbReference type="InterPro" id="IPR001789">
    <property type="entry name" value="Sig_transdc_resp-reg_receiver"/>
</dbReference>
<dbReference type="InterPro" id="IPR011006">
    <property type="entry name" value="CheY-like_superfamily"/>
</dbReference>
<dbReference type="InterPro" id="IPR029787">
    <property type="entry name" value="Nucleotide_cyclase"/>
</dbReference>
<dbReference type="PANTHER" id="PTHR45138:SF9">
    <property type="entry name" value="DIGUANYLATE CYCLASE DGCM-RELATED"/>
    <property type="match status" value="1"/>
</dbReference>
<dbReference type="SUPFAM" id="SSF52172">
    <property type="entry name" value="CheY-like"/>
    <property type="match status" value="2"/>
</dbReference>
<keyword evidence="7" id="KW-1185">Reference proteome</keyword>
<dbReference type="SMART" id="SM00448">
    <property type="entry name" value="REC"/>
    <property type="match status" value="2"/>
</dbReference>
<dbReference type="SUPFAM" id="SSF55073">
    <property type="entry name" value="Nucleotide cyclase"/>
    <property type="match status" value="1"/>
</dbReference>
<evidence type="ECO:0000259" key="4">
    <source>
        <dbReference type="PROSITE" id="PS50110"/>
    </source>
</evidence>
<name>A0A7C9N655_9BACT</name>
<dbReference type="EC" id="2.7.7.65" evidence="1"/>
<dbReference type="PROSITE" id="PS50110">
    <property type="entry name" value="RESPONSE_REGULATORY"/>
    <property type="match status" value="2"/>
</dbReference>
<evidence type="ECO:0000313" key="7">
    <source>
        <dbReference type="Proteomes" id="UP000482487"/>
    </source>
</evidence>
<organism evidence="6 7">
    <name type="scientific">Solidesulfovibrio aerotolerans</name>
    <dbReference type="NCBI Taxonomy" id="295255"/>
    <lineage>
        <taxon>Bacteria</taxon>
        <taxon>Pseudomonadati</taxon>
        <taxon>Thermodesulfobacteriota</taxon>
        <taxon>Desulfovibrionia</taxon>
        <taxon>Desulfovibrionales</taxon>
        <taxon>Desulfovibrionaceae</taxon>
        <taxon>Solidesulfovibrio</taxon>
    </lineage>
</organism>
<dbReference type="AlphaFoldDB" id="A0A7C9N655"/>
<dbReference type="InterPro" id="IPR050469">
    <property type="entry name" value="Diguanylate_Cyclase"/>
</dbReference>
<dbReference type="GO" id="GO:0052621">
    <property type="term" value="F:diguanylate cyclase activity"/>
    <property type="evidence" value="ECO:0007669"/>
    <property type="project" value="UniProtKB-EC"/>
</dbReference>
<proteinExistence type="predicted"/>
<dbReference type="InterPro" id="IPR043128">
    <property type="entry name" value="Rev_trsase/Diguanyl_cyclase"/>
</dbReference>
<dbReference type="Proteomes" id="UP000482487">
    <property type="component" value="Unassembled WGS sequence"/>
</dbReference>
<dbReference type="Pfam" id="PF00990">
    <property type="entry name" value="GGDEF"/>
    <property type="match status" value="1"/>
</dbReference>
<dbReference type="Pfam" id="PF00072">
    <property type="entry name" value="Response_reg"/>
    <property type="match status" value="1"/>
</dbReference>
<dbReference type="GO" id="GO:1902201">
    <property type="term" value="P:negative regulation of bacterial-type flagellum-dependent cell motility"/>
    <property type="evidence" value="ECO:0007669"/>
    <property type="project" value="TreeGrafter"/>
</dbReference>
<dbReference type="EMBL" id="WVUD01000022">
    <property type="protein sequence ID" value="MYL83975.1"/>
    <property type="molecule type" value="Genomic_DNA"/>
</dbReference>
<dbReference type="GO" id="GO:0043709">
    <property type="term" value="P:cell adhesion involved in single-species biofilm formation"/>
    <property type="evidence" value="ECO:0007669"/>
    <property type="project" value="TreeGrafter"/>
</dbReference>
<feature type="domain" description="Response regulatory" evidence="4">
    <location>
        <begin position="128"/>
        <end position="245"/>
    </location>
</feature>
<keyword evidence="3" id="KW-0597">Phosphoprotein</keyword>
<dbReference type="PROSITE" id="PS50887">
    <property type="entry name" value="GGDEF"/>
    <property type="match status" value="1"/>
</dbReference>
<feature type="domain" description="Response regulatory" evidence="4">
    <location>
        <begin position="3"/>
        <end position="120"/>
    </location>
</feature>
<evidence type="ECO:0000313" key="6">
    <source>
        <dbReference type="EMBL" id="MYL83975.1"/>
    </source>
</evidence>
<dbReference type="InterPro" id="IPR000160">
    <property type="entry name" value="GGDEF_dom"/>
</dbReference>
<feature type="domain" description="GGDEF" evidence="5">
    <location>
        <begin position="288"/>
        <end position="418"/>
    </location>
</feature>
<comment type="caution">
    <text evidence="6">The sequence shown here is derived from an EMBL/GenBank/DDBJ whole genome shotgun (WGS) entry which is preliminary data.</text>
</comment>
<dbReference type="Gene3D" id="3.40.50.2300">
    <property type="match status" value="2"/>
</dbReference>
<reference evidence="6 7" key="1">
    <citation type="submission" date="2020-01" db="EMBL/GenBank/DDBJ databases">
        <title>Genome sequence of Desulfovibrio aerotolerans DSM 16695(T).</title>
        <authorList>
            <person name="Karnachuk O."/>
            <person name="Avakyan M."/>
            <person name="Mardanov A."/>
            <person name="Kadnikov V."/>
            <person name="Ravin N."/>
        </authorList>
    </citation>
    <scope>NUCLEOTIDE SEQUENCE [LARGE SCALE GENOMIC DNA]</scope>
    <source>
        <strain evidence="6 7">DSM 16695</strain>
    </source>
</reference>
<evidence type="ECO:0000256" key="2">
    <source>
        <dbReference type="ARBA" id="ARBA00034247"/>
    </source>
</evidence>